<dbReference type="GO" id="GO:0005829">
    <property type="term" value="C:cytosol"/>
    <property type="evidence" value="ECO:0007669"/>
    <property type="project" value="TreeGrafter"/>
</dbReference>
<protein>
    <submittedName>
        <fullName evidence="7">Succinylglutamate desuccinylase</fullName>
    </submittedName>
</protein>
<dbReference type="GeneID" id="43368223"/>
<reference evidence="7 8" key="1">
    <citation type="submission" date="2018-12" db="EMBL/GenBank/DDBJ databases">
        <title>Complete genome sequence of Haloplanus rallus MBLA0036.</title>
        <authorList>
            <person name="Nam Y.-d."/>
            <person name="Kang J."/>
            <person name="Chung W.-H."/>
            <person name="Park Y.S."/>
        </authorList>
    </citation>
    <scope>NUCLEOTIDE SEQUENCE [LARGE SCALE GENOMIC DNA]</scope>
    <source>
        <strain evidence="7 8">MBLA0036</strain>
    </source>
</reference>
<keyword evidence="3" id="KW-0378">Hydrolase</keyword>
<evidence type="ECO:0000256" key="3">
    <source>
        <dbReference type="ARBA" id="ARBA00022801"/>
    </source>
</evidence>
<comment type="cofactor">
    <cofactor evidence="1">
        <name>Zn(2+)</name>
        <dbReference type="ChEBI" id="CHEBI:29105"/>
    </cofactor>
</comment>
<proteinExistence type="predicted"/>
<name>A0A6B9F0B5_9EURY</name>
<keyword evidence="8" id="KW-1185">Reference proteome</keyword>
<dbReference type="KEGG" id="hra:EI982_01735"/>
<evidence type="ECO:0000256" key="2">
    <source>
        <dbReference type="ARBA" id="ARBA00022723"/>
    </source>
</evidence>
<evidence type="ECO:0000259" key="6">
    <source>
        <dbReference type="Pfam" id="PF24827"/>
    </source>
</evidence>
<dbReference type="SUPFAM" id="SSF53187">
    <property type="entry name" value="Zn-dependent exopeptidases"/>
    <property type="match status" value="1"/>
</dbReference>
<dbReference type="GO" id="GO:0046872">
    <property type="term" value="F:metal ion binding"/>
    <property type="evidence" value="ECO:0007669"/>
    <property type="project" value="UniProtKB-KW"/>
</dbReference>
<dbReference type="Proteomes" id="UP000428325">
    <property type="component" value="Chromosome"/>
</dbReference>
<sequence>MQVHTVGDGAPEVAVVGAVHGDEPCGARAIERFLESEPDVDRPAKLIVANEHALERGVRYVDTDLNRCLPGDPESDQYEERLAAELMDEVRGCVALGIHSTVSYDRPFANVAYLNERKREAVAHLPVESVVDFTVVADGRSVELPGFVDIEAGHQGSAAAVDNAYDCLVAFLQTADVLPGDPPAPDPDVYEVTEPIYKEPGRTYRFRGENFERVPAGERFATVDGEDLVADEEFWPVLMSGDGHDVLLGYRSTHRGPLSTLPEPEHGDATADPPADEATD</sequence>
<feature type="region of interest" description="Disordered" evidence="5">
    <location>
        <begin position="255"/>
        <end position="280"/>
    </location>
</feature>
<gene>
    <name evidence="7" type="ORF">EI982_01735</name>
</gene>
<evidence type="ECO:0000313" key="8">
    <source>
        <dbReference type="Proteomes" id="UP000428325"/>
    </source>
</evidence>
<evidence type="ECO:0000256" key="4">
    <source>
        <dbReference type="ARBA" id="ARBA00022833"/>
    </source>
</evidence>
<evidence type="ECO:0000256" key="1">
    <source>
        <dbReference type="ARBA" id="ARBA00001947"/>
    </source>
</evidence>
<dbReference type="Gene3D" id="3.40.630.10">
    <property type="entry name" value="Zn peptidases"/>
    <property type="match status" value="1"/>
</dbReference>
<dbReference type="PANTHER" id="PTHR15162">
    <property type="entry name" value="ASPARTOACYLASE"/>
    <property type="match status" value="1"/>
</dbReference>
<dbReference type="Pfam" id="PF24827">
    <property type="entry name" value="AstE_AspA_cat"/>
    <property type="match status" value="1"/>
</dbReference>
<evidence type="ECO:0000256" key="5">
    <source>
        <dbReference type="SAM" id="MobiDB-lite"/>
    </source>
</evidence>
<dbReference type="GO" id="GO:0016788">
    <property type="term" value="F:hydrolase activity, acting on ester bonds"/>
    <property type="evidence" value="ECO:0007669"/>
    <property type="project" value="InterPro"/>
</dbReference>
<dbReference type="RefSeq" id="WP_157687847.1">
    <property type="nucleotide sequence ID" value="NZ_CP034345.1"/>
</dbReference>
<keyword evidence="2" id="KW-0479">Metal-binding</keyword>
<dbReference type="OrthoDB" id="323389at2157"/>
<dbReference type="PANTHER" id="PTHR15162:SF7">
    <property type="entry name" value="SUCCINYLGLUTAMATE DESUCCINYLASE"/>
    <property type="match status" value="1"/>
</dbReference>
<organism evidence="7 8">
    <name type="scientific">Haloplanus rallus</name>
    <dbReference type="NCBI Taxonomy" id="1816183"/>
    <lineage>
        <taxon>Archaea</taxon>
        <taxon>Methanobacteriati</taxon>
        <taxon>Methanobacteriota</taxon>
        <taxon>Stenosarchaea group</taxon>
        <taxon>Halobacteria</taxon>
        <taxon>Halobacteriales</taxon>
        <taxon>Haloferacaceae</taxon>
        <taxon>Haloplanus</taxon>
    </lineage>
</organism>
<dbReference type="EMBL" id="CP034345">
    <property type="protein sequence ID" value="QGX93605.1"/>
    <property type="molecule type" value="Genomic_DNA"/>
</dbReference>
<dbReference type="InterPro" id="IPR050178">
    <property type="entry name" value="AspA/AstE_fam"/>
</dbReference>
<dbReference type="AlphaFoldDB" id="A0A6B9F0B5"/>
<feature type="domain" description="Succinylglutamate desuccinylase/Aspartoacylase catalytic" evidence="6">
    <location>
        <begin position="11"/>
        <end position="88"/>
    </location>
</feature>
<keyword evidence="4" id="KW-0862">Zinc</keyword>
<evidence type="ECO:0000313" key="7">
    <source>
        <dbReference type="EMBL" id="QGX93605.1"/>
    </source>
</evidence>
<accession>A0A6B9F0B5</accession>
<dbReference type="InterPro" id="IPR055438">
    <property type="entry name" value="AstE_AspA_cat"/>
</dbReference>